<feature type="transmembrane region" description="Helical" evidence="7">
    <location>
        <begin position="68"/>
        <end position="88"/>
    </location>
</feature>
<keyword evidence="4 7" id="KW-0812">Transmembrane</keyword>
<feature type="transmembrane region" description="Helical" evidence="7">
    <location>
        <begin position="309"/>
        <end position="331"/>
    </location>
</feature>
<evidence type="ECO:0000256" key="5">
    <source>
        <dbReference type="ARBA" id="ARBA00022989"/>
    </source>
</evidence>
<evidence type="ECO:0000256" key="3">
    <source>
        <dbReference type="ARBA" id="ARBA00022475"/>
    </source>
</evidence>
<evidence type="ECO:0000256" key="4">
    <source>
        <dbReference type="ARBA" id="ARBA00022692"/>
    </source>
</evidence>
<dbReference type="Proteomes" id="UP001609175">
    <property type="component" value="Unassembled WGS sequence"/>
</dbReference>
<dbReference type="RefSeq" id="WP_395115756.1">
    <property type="nucleotide sequence ID" value="NZ_JBIMSO010000059.1"/>
</dbReference>
<sequence length="479" mass="48692">MSHCVAPAAICVAQRASVDTGANSGKSVLVRRAAVPLLSLTVGVVLADSAIVTLALPEILRHLGGSVAQVAWVLIAFNLVLALVVVPAASACTRWNPAPLCAAGIAVFAGASAACALAGTMEVLIAARCAQALGGAFALVGCLELLVSATDEKRGVARWTMAGVLGTAVGPVAGGLLTEAISWQSIFIVQVPIAVLAVPAALAIRGNPDRAVAKQRPAFAPNLALVLLSAALTAALFLLVLLLVEGWGRSPAIAALTVSVVPVAAFIATPLARRVRAGPRSETAAGCLLIAGGLAGLAIPPSAHLAWTIAPQALIGLGLGLTVDSLTFAALRDRVPRAIHGGWTIGARHAGVVLGLALLTPVFTADLVDAQGPAQEAITGLVLDAPLPVRDKIALANGLSDQLASERGRVPDLHPAFAALQVAPEQRPAAQALERNLDEQLERAATRAFRDSFLIGAALALAALVPLIPFGLLRSRVKT</sequence>
<feature type="transmembrane region" description="Helical" evidence="7">
    <location>
        <begin position="223"/>
        <end position="244"/>
    </location>
</feature>
<evidence type="ECO:0000313" key="9">
    <source>
        <dbReference type="EMBL" id="MFH5210082.1"/>
    </source>
</evidence>
<dbReference type="PANTHER" id="PTHR42718:SF46">
    <property type="entry name" value="BLR6921 PROTEIN"/>
    <property type="match status" value="1"/>
</dbReference>
<feature type="transmembrane region" description="Helical" evidence="7">
    <location>
        <begin position="183"/>
        <end position="202"/>
    </location>
</feature>
<comment type="caution">
    <text evidence="9">The sequence shown here is derived from an EMBL/GenBank/DDBJ whole genome shotgun (WGS) entry which is preliminary data.</text>
</comment>
<evidence type="ECO:0000256" key="2">
    <source>
        <dbReference type="ARBA" id="ARBA00022448"/>
    </source>
</evidence>
<feature type="transmembrane region" description="Helical" evidence="7">
    <location>
        <begin position="250"/>
        <end position="272"/>
    </location>
</feature>
<keyword evidence="3" id="KW-1003">Cell membrane</keyword>
<keyword evidence="5 7" id="KW-1133">Transmembrane helix</keyword>
<dbReference type="PANTHER" id="PTHR42718">
    <property type="entry name" value="MAJOR FACILITATOR SUPERFAMILY MULTIDRUG TRANSPORTER MFSC"/>
    <property type="match status" value="1"/>
</dbReference>
<keyword evidence="6 7" id="KW-0472">Membrane</keyword>
<organism evidence="9 10">
    <name type="scientific">Antrihabitans spumae</name>
    <dbReference type="NCBI Taxonomy" id="3373370"/>
    <lineage>
        <taxon>Bacteria</taxon>
        <taxon>Bacillati</taxon>
        <taxon>Actinomycetota</taxon>
        <taxon>Actinomycetes</taxon>
        <taxon>Mycobacteriales</taxon>
        <taxon>Nocardiaceae</taxon>
        <taxon>Antrihabitans</taxon>
    </lineage>
</organism>
<comment type="subcellular location">
    <subcellularLocation>
        <location evidence="1">Cell membrane</location>
        <topology evidence="1">Multi-pass membrane protein</topology>
    </subcellularLocation>
</comment>
<proteinExistence type="predicted"/>
<dbReference type="InterPro" id="IPR036259">
    <property type="entry name" value="MFS_trans_sf"/>
</dbReference>
<evidence type="ECO:0000256" key="7">
    <source>
        <dbReference type="SAM" id="Phobius"/>
    </source>
</evidence>
<feature type="transmembrane region" description="Helical" evidence="7">
    <location>
        <begin position="33"/>
        <end position="56"/>
    </location>
</feature>
<dbReference type="InterPro" id="IPR020846">
    <property type="entry name" value="MFS_dom"/>
</dbReference>
<gene>
    <name evidence="9" type="ORF">ACHIPZ_18010</name>
</gene>
<keyword evidence="2" id="KW-0813">Transport</keyword>
<dbReference type="Pfam" id="PF07690">
    <property type="entry name" value="MFS_1"/>
    <property type="match status" value="1"/>
</dbReference>
<accession>A0ABW7JR24</accession>
<dbReference type="SUPFAM" id="SSF103473">
    <property type="entry name" value="MFS general substrate transporter"/>
    <property type="match status" value="1"/>
</dbReference>
<feature type="transmembrane region" description="Helical" evidence="7">
    <location>
        <begin position="453"/>
        <end position="473"/>
    </location>
</feature>
<dbReference type="Gene3D" id="1.20.1250.20">
    <property type="entry name" value="MFS general substrate transporter like domains"/>
    <property type="match status" value="1"/>
</dbReference>
<protein>
    <submittedName>
        <fullName evidence="9">MFS transporter</fullName>
    </submittedName>
</protein>
<evidence type="ECO:0000259" key="8">
    <source>
        <dbReference type="PROSITE" id="PS50850"/>
    </source>
</evidence>
<reference evidence="9 10" key="1">
    <citation type="submission" date="2024-10" db="EMBL/GenBank/DDBJ databases">
        <authorList>
            <person name="Riesco R."/>
        </authorList>
    </citation>
    <scope>NUCLEOTIDE SEQUENCE [LARGE SCALE GENOMIC DNA]</scope>
    <source>
        <strain evidence="9 10">NCIMB 15449</strain>
    </source>
</reference>
<feature type="transmembrane region" description="Helical" evidence="7">
    <location>
        <begin position="159"/>
        <end position="177"/>
    </location>
</feature>
<feature type="domain" description="Major facilitator superfamily (MFS) profile" evidence="8">
    <location>
        <begin position="34"/>
        <end position="479"/>
    </location>
</feature>
<evidence type="ECO:0000313" key="10">
    <source>
        <dbReference type="Proteomes" id="UP001609175"/>
    </source>
</evidence>
<evidence type="ECO:0000256" key="1">
    <source>
        <dbReference type="ARBA" id="ARBA00004651"/>
    </source>
</evidence>
<name>A0ABW7JR24_9NOCA</name>
<dbReference type="EMBL" id="JBIMSO010000059">
    <property type="protein sequence ID" value="MFH5210082.1"/>
    <property type="molecule type" value="Genomic_DNA"/>
</dbReference>
<evidence type="ECO:0000256" key="6">
    <source>
        <dbReference type="ARBA" id="ARBA00023136"/>
    </source>
</evidence>
<feature type="transmembrane region" description="Helical" evidence="7">
    <location>
        <begin position="284"/>
        <end position="303"/>
    </location>
</feature>
<feature type="transmembrane region" description="Helical" evidence="7">
    <location>
        <begin position="125"/>
        <end position="147"/>
    </location>
</feature>
<dbReference type="InterPro" id="IPR011701">
    <property type="entry name" value="MFS"/>
</dbReference>
<dbReference type="PROSITE" id="PS50850">
    <property type="entry name" value="MFS"/>
    <property type="match status" value="1"/>
</dbReference>
<feature type="transmembrane region" description="Helical" evidence="7">
    <location>
        <begin position="100"/>
        <end position="119"/>
    </location>
</feature>